<keyword evidence="1" id="KW-0233">DNA recombination</keyword>
<dbReference type="InterPro" id="IPR002104">
    <property type="entry name" value="Integrase_catalytic"/>
</dbReference>
<sequence length="253" mass="29567">MVANLRQYASEGNIKAFYDWLLTERKVTEKTAKEYVSALAKPFRETRNSQKAYRLFAKFLALRDIISDDFAEKILKVVKVKKTNADIYIPTLEDVKRTLKIAKEYSENVYLVYRLALESGSRLSEILRILKEPERDICDGSICYYPLSWQRGYKGVFYVFHLTPLRKVDITQWAISDFERRNKDAIAIKYMRKFVASKMAELGVPLDVIDFIQGRKPTRVLTQHYVSLFGIAKEHYRKYAEWLRSNCGGVPHV</sequence>
<dbReference type="Pfam" id="PF16795">
    <property type="entry name" value="Phage_integr_3"/>
    <property type="match status" value="1"/>
</dbReference>
<dbReference type="SUPFAM" id="SSF56349">
    <property type="entry name" value="DNA breaking-rejoining enzymes"/>
    <property type="match status" value="1"/>
</dbReference>
<evidence type="ECO:0000256" key="1">
    <source>
        <dbReference type="ARBA" id="ARBA00023172"/>
    </source>
</evidence>
<dbReference type="PROSITE" id="PS51898">
    <property type="entry name" value="TYR_RECOMBINASE"/>
    <property type="match status" value="1"/>
</dbReference>
<proteinExistence type="predicted"/>
<dbReference type="HOGENOM" id="CLU_083804_0_0_2"/>
<dbReference type="InterPro" id="IPR011010">
    <property type="entry name" value="DNA_brk_join_enz"/>
</dbReference>
<evidence type="ECO:0000313" key="4">
    <source>
        <dbReference type="Proteomes" id="UP000001350"/>
    </source>
</evidence>
<reference evidence="3 4" key="1">
    <citation type="journal article" date="2009" name="Proc. Natl. Acad. Sci. U.S.A.">
        <title>Biogeography of the Sulfolobus islandicus pan-genome.</title>
        <authorList>
            <person name="Reno M.L."/>
            <person name="Held N.L."/>
            <person name="Fields C.J."/>
            <person name="Burke P.V."/>
            <person name="Whitaker R.J."/>
        </authorList>
    </citation>
    <scope>NUCLEOTIDE SEQUENCE [LARGE SCALE GENOMIC DNA]</scope>
    <source>
        <strain evidence="4">M.14.25 / Kamchatka #1</strain>
    </source>
</reference>
<dbReference type="EMBL" id="CP001400">
    <property type="protein sequence ID" value="ACP38558.1"/>
    <property type="molecule type" value="Genomic_DNA"/>
</dbReference>
<dbReference type="InterPro" id="IPR031857">
    <property type="entry name" value="Integrase_SSV1_C"/>
</dbReference>
<dbReference type="RefSeq" id="WP_012711788.1">
    <property type="nucleotide sequence ID" value="NC_012588.1"/>
</dbReference>
<evidence type="ECO:0000313" key="3">
    <source>
        <dbReference type="EMBL" id="ACP38558.1"/>
    </source>
</evidence>
<dbReference type="InterPro" id="IPR013762">
    <property type="entry name" value="Integrase-like_cat_sf"/>
</dbReference>
<dbReference type="GO" id="GO:0006310">
    <property type="term" value="P:DNA recombination"/>
    <property type="evidence" value="ECO:0007669"/>
    <property type="project" value="UniProtKB-KW"/>
</dbReference>
<dbReference type="GO" id="GO:0015074">
    <property type="term" value="P:DNA integration"/>
    <property type="evidence" value="ECO:0007669"/>
    <property type="project" value="InterPro"/>
</dbReference>
<dbReference type="GeneID" id="7795750"/>
<gene>
    <name evidence="3" type="ordered locus">M1425_1813</name>
</gene>
<accession>C3MXM4</accession>
<protein>
    <recommendedName>
        <fullName evidence="2">Tyr recombinase domain-containing protein</fullName>
    </recommendedName>
</protein>
<dbReference type="Proteomes" id="UP000001350">
    <property type="component" value="Chromosome"/>
</dbReference>
<dbReference type="GO" id="GO:0003677">
    <property type="term" value="F:DNA binding"/>
    <property type="evidence" value="ECO:0007669"/>
    <property type="project" value="InterPro"/>
</dbReference>
<name>C3MXM4_SACI4</name>
<dbReference type="AlphaFoldDB" id="C3MXM4"/>
<evidence type="ECO:0000259" key="2">
    <source>
        <dbReference type="PROSITE" id="PS51898"/>
    </source>
</evidence>
<organism evidence="3 4">
    <name type="scientific">Saccharolobus islandicus (strain M.14.25 / Kamchatka #1)</name>
    <name type="common">Sulfolobus islandicus</name>
    <dbReference type="NCBI Taxonomy" id="427317"/>
    <lineage>
        <taxon>Archaea</taxon>
        <taxon>Thermoproteota</taxon>
        <taxon>Thermoprotei</taxon>
        <taxon>Sulfolobales</taxon>
        <taxon>Sulfolobaceae</taxon>
        <taxon>Saccharolobus</taxon>
    </lineage>
</organism>
<dbReference type="Gene3D" id="1.10.443.10">
    <property type="entry name" value="Intergrase catalytic core"/>
    <property type="match status" value="1"/>
</dbReference>
<feature type="domain" description="Tyr recombinase" evidence="2">
    <location>
        <begin position="85"/>
        <end position="241"/>
    </location>
</feature>
<dbReference type="KEGG" id="sia:M1425_1813"/>